<evidence type="ECO:0000256" key="3">
    <source>
        <dbReference type="PIRSR" id="PIRSR600888-1"/>
    </source>
</evidence>
<dbReference type="PANTHER" id="PTHR10491">
    <property type="entry name" value="DTDP-4-DEHYDRORHAMNOSE REDUCTASE"/>
    <property type="match status" value="1"/>
</dbReference>
<sequence length="447" mass="48912">MVLRLPVHGDNRGWFKENWQREKMVALGLPDFGPVQNNVSYNLRAGATRGIHAEPWEKLVSISTGRIFGVWVDLREGDSFGALFTLELGPETSVFVPRGVGNAYQTLEDATTYSYLVNDHWSPQAREGYTFVNLADETLAIDWPLPLADADISAADLTHPPLTDVVPFRRPRTLVLGAGGQLANEFQAVMPDAEYRTVEDFDLTDPDAFDSTSWRDFDLIINAAAYTAVDVAETTDGRRLAWAVNGSAVAELAKVARAHGIVLVHYSSDYVFDGVNEVHDEDELLSPLGAYAQSKAAGDLAVSTAPRHYLLRTSWLVGDGSNFVRTMADLADRGIAPSVVDDQRGRLTFTDDLVAATLHLLNSDAEYGTYNVSCEGPVQSWADIAKDVFVLRGRSADDVTCVTTEEYGAGKQMAPRPRNSTLDLTKLTRTGFTPRHAHDALSAYLGS</sequence>
<organism evidence="7 8">
    <name type="scientific">Nocardioides marmoriginsengisoli</name>
    <dbReference type="NCBI Taxonomy" id="661483"/>
    <lineage>
        <taxon>Bacteria</taxon>
        <taxon>Bacillati</taxon>
        <taxon>Actinomycetota</taxon>
        <taxon>Actinomycetes</taxon>
        <taxon>Propionibacteriales</taxon>
        <taxon>Nocardioidaceae</taxon>
        <taxon>Nocardioides</taxon>
    </lineage>
</organism>
<accession>A0A3N0CDS1</accession>
<name>A0A3N0CDS1_9ACTN</name>
<dbReference type="CDD" id="cd05254">
    <property type="entry name" value="dTDP_HR_like_SDR_e"/>
    <property type="match status" value="1"/>
</dbReference>
<dbReference type="SUPFAM" id="SSF51735">
    <property type="entry name" value="NAD(P)-binding Rossmann-fold domains"/>
    <property type="match status" value="1"/>
</dbReference>
<proteinExistence type="inferred from homology"/>
<dbReference type="UniPathway" id="UPA00124"/>
<feature type="active site" description="Proton acceptor" evidence="3">
    <location>
        <position position="52"/>
    </location>
</feature>
<dbReference type="Pfam" id="PF04321">
    <property type="entry name" value="RmlD_sub_bind"/>
    <property type="match status" value="1"/>
</dbReference>
<dbReference type="Gene3D" id="2.60.120.10">
    <property type="entry name" value="Jelly Rolls"/>
    <property type="match status" value="1"/>
</dbReference>
<dbReference type="GO" id="GO:0008830">
    <property type="term" value="F:dTDP-4-dehydrorhamnose 3,5-epimerase activity"/>
    <property type="evidence" value="ECO:0007669"/>
    <property type="project" value="InterPro"/>
</dbReference>
<dbReference type="EMBL" id="RJSE01000008">
    <property type="protein sequence ID" value="RNL61391.1"/>
    <property type="molecule type" value="Genomic_DNA"/>
</dbReference>
<protein>
    <recommendedName>
        <fullName evidence="5">dTDP-4-dehydrorhamnose reductase</fullName>
        <ecNumber evidence="5">1.1.1.133</ecNumber>
    </recommendedName>
</protein>
<evidence type="ECO:0000313" key="8">
    <source>
        <dbReference type="Proteomes" id="UP000267128"/>
    </source>
</evidence>
<dbReference type="Pfam" id="PF00908">
    <property type="entry name" value="dTDP_sugar_isom"/>
    <property type="match status" value="1"/>
</dbReference>
<dbReference type="InterPro" id="IPR011051">
    <property type="entry name" value="RmlC_Cupin_sf"/>
</dbReference>
<evidence type="ECO:0000259" key="6">
    <source>
        <dbReference type="Pfam" id="PF04321"/>
    </source>
</evidence>
<dbReference type="InterPro" id="IPR000888">
    <property type="entry name" value="RmlC-like"/>
</dbReference>
<comment type="pathway">
    <text evidence="5">Carbohydrate biosynthesis; dTDP-L-rhamnose biosynthesis.</text>
</comment>
<feature type="domain" description="RmlD-like substrate binding" evidence="6">
    <location>
        <begin position="172"/>
        <end position="445"/>
    </location>
</feature>
<feature type="active site" description="Proton donor" evidence="3">
    <location>
        <position position="115"/>
    </location>
</feature>
<comment type="similarity">
    <text evidence="2 5">Belongs to the dTDP-4-dehydrorhamnose reductase family.</text>
</comment>
<dbReference type="Gene3D" id="3.90.25.10">
    <property type="entry name" value="UDP-galactose 4-epimerase, domain 1"/>
    <property type="match status" value="1"/>
</dbReference>
<dbReference type="InterPro" id="IPR029903">
    <property type="entry name" value="RmlD-like-bd"/>
</dbReference>
<reference evidence="7 8" key="1">
    <citation type="submission" date="2018-11" db="EMBL/GenBank/DDBJ databases">
        <authorList>
            <person name="Li F."/>
        </authorList>
    </citation>
    <scope>NUCLEOTIDE SEQUENCE [LARGE SCALE GENOMIC DNA]</scope>
    <source>
        <strain evidence="7 8">Gsoil 097</strain>
    </source>
</reference>
<evidence type="ECO:0000256" key="2">
    <source>
        <dbReference type="ARBA" id="ARBA00010944"/>
    </source>
</evidence>
<dbReference type="Gene3D" id="3.40.50.720">
    <property type="entry name" value="NAD(P)-binding Rossmann-like Domain"/>
    <property type="match status" value="1"/>
</dbReference>
<keyword evidence="5" id="KW-0521">NADP</keyword>
<dbReference type="InterPro" id="IPR036291">
    <property type="entry name" value="NAD(P)-bd_dom_sf"/>
</dbReference>
<dbReference type="AlphaFoldDB" id="A0A3N0CDS1"/>
<dbReference type="InterPro" id="IPR005913">
    <property type="entry name" value="dTDP_dehydrorham_reduct"/>
</dbReference>
<comment type="caution">
    <text evidence="7">The sequence shown here is derived from an EMBL/GenBank/DDBJ whole genome shotgun (WGS) entry which is preliminary data.</text>
</comment>
<comment type="similarity">
    <text evidence="1">Belongs to the dTDP-4-dehydrorhamnose 3,5-epimerase family.</text>
</comment>
<dbReference type="GO" id="GO:0008831">
    <property type="term" value="F:dTDP-4-dehydrorhamnose reductase activity"/>
    <property type="evidence" value="ECO:0007669"/>
    <property type="project" value="UniProtKB-EC"/>
</dbReference>
<dbReference type="EC" id="1.1.1.133" evidence="5"/>
<feature type="site" description="Participates in a stacking interaction with the thymidine ring of dTDP-4-oxo-6-deoxyglucose" evidence="4">
    <location>
        <position position="121"/>
    </location>
</feature>
<evidence type="ECO:0000256" key="4">
    <source>
        <dbReference type="PIRSR" id="PIRSR600888-3"/>
    </source>
</evidence>
<dbReference type="InterPro" id="IPR014710">
    <property type="entry name" value="RmlC-like_jellyroll"/>
</dbReference>
<dbReference type="Proteomes" id="UP000267128">
    <property type="component" value="Unassembled WGS sequence"/>
</dbReference>
<gene>
    <name evidence="7" type="ORF">EFK50_17655</name>
</gene>
<dbReference type="PANTHER" id="PTHR10491:SF4">
    <property type="entry name" value="METHIONINE ADENOSYLTRANSFERASE 2 SUBUNIT BETA"/>
    <property type="match status" value="1"/>
</dbReference>
<evidence type="ECO:0000313" key="7">
    <source>
        <dbReference type="EMBL" id="RNL61391.1"/>
    </source>
</evidence>
<dbReference type="GO" id="GO:0019305">
    <property type="term" value="P:dTDP-rhamnose biosynthetic process"/>
    <property type="evidence" value="ECO:0007669"/>
    <property type="project" value="UniProtKB-UniPathway"/>
</dbReference>
<evidence type="ECO:0000256" key="5">
    <source>
        <dbReference type="RuleBase" id="RU364082"/>
    </source>
</evidence>
<keyword evidence="8" id="KW-1185">Reference proteome</keyword>
<evidence type="ECO:0000256" key="1">
    <source>
        <dbReference type="ARBA" id="ARBA00010154"/>
    </source>
</evidence>
<keyword evidence="5" id="KW-0560">Oxidoreductase</keyword>
<dbReference type="OrthoDB" id="9803892at2"/>
<dbReference type="SUPFAM" id="SSF51182">
    <property type="entry name" value="RmlC-like cupins"/>
    <property type="match status" value="1"/>
</dbReference>
<comment type="function">
    <text evidence="5">Catalyzes the reduction of dTDP-6-deoxy-L-lyxo-4-hexulose to yield dTDP-L-rhamnose.</text>
</comment>